<reference evidence="9" key="2">
    <citation type="journal article" date="2016" name="Sci. Rep.">
        <title>Dictyocaulus viviparus genome, variome and transcriptome elucidate lungworm biology and support future intervention.</title>
        <authorList>
            <person name="McNulty S.N."/>
            <person name="Strube C."/>
            <person name="Rosa B.A."/>
            <person name="Martin J.C."/>
            <person name="Tyagi R."/>
            <person name="Choi Y.J."/>
            <person name="Wang Q."/>
            <person name="Hallsworth Pepin K."/>
            <person name="Zhang X."/>
            <person name="Ozersky P."/>
            <person name="Wilson R.K."/>
            <person name="Sternberg P.W."/>
            <person name="Gasser R.B."/>
            <person name="Mitreva M."/>
        </authorList>
    </citation>
    <scope>NUCLEOTIDE SEQUENCE [LARGE SCALE GENOMIC DNA]</scope>
    <source>
        <strain evidence="9">HannoverDv2000</strain>
    </source>
</reference>
<dbReference type="InterPro" id="IPR036259">
    <property type="entry name" value="MFS_trans_sf"/>
</dbReference>
<organism evidence="8 9">
    <name type="scientific">Dictyocaulus viviparus</name>
    <name type="common">Bovine lungworm</name>
    <dbReference type="NCBI Taxonomy" id="29172"/>
    <lineage>
        <taxon>Eukaryota</taxon>
        <taxon>Metazoa</taxon>
        <taxon>Ecdysozoa</taxon>
        <taxon>Nematoda</taxon>
        <taxon>Chromadorea</taxon>
        <taxon>Rhabditida</taxon>
        <taxon>Rhabditina</taxon>
        <taxon>Rhabditomorpha</taxon>
        <taxon>Strongyloidea</taxon>
        <taxon>Metastrongylidae</taxon>
        <taxon>Dictyocaulus</taxon>
    </lineage>
</organism>
<dbReference type="Gene3D" id="1.20.1250.20">
    <property type="entry name" value="MFS general substrate transporter like domains"/>
    <property type="match status" value="1"/>
</dbReference>
<keyword evidence="5 6" id="KW-0472">Membrane</keyword>
<feature type="transmembrane region" description="Helical" evidence="6">
    <location>
        <begin position="308"/>
        <end position="332"/>
    </location>
</feature>
<dbReference type="GO" id="GO:0012505">
    <property type="term" value="C:endomembrane system"/>
    <property type="evidence" value="ECO:0007669"/>
    <property type="project" value="UniProtKB-SubCell"/>
</dbReference>
<feature type="chain" id="PRO_5002336162" description="Major facilitator superfamily (MFS) profile domain-containing protein" evidence="7">
    <location>
        <begin position="20"/>
        <end position="337"/>
    </location>
</feature>
<feature type="signal peptide" evidence="7">
    <location>
        <begin position="1"/>
        <end position="19"/>
    </location>
</feature>
<evidence type="ECO:0000256" key="7">
    <source>
        <dbReference type="SAM" id="SignalP"/>
    </source>
</evidence>
<keyword evidence="9" id="KW-1185">Reference proteome</keyword>
<keyword evidence="3 6" id="KW-0812">Transmembrane</keyword>
<feature type="transmembrane region" description="Helical" evidence="6">
    <location>
        <begin position="266"/>
        <end position="288"/>
    </location>
</feature>
<name>A0A0D8Y2J8_DICVI</name>
<evidence type="ECO:0000256" key="2">
    <source>
        <dbReference type="ARBA" id="ARBA00022448"/>
    </source>
</evidence>
<dbReference type="OrthoDB" id="370281at2759"/>
<comment type="subcellular location">
    <subcellularLocation>
        <location evidence="1">Endomembrane system</location>
        <topology evidence="1">Multi-pass membrane protein</topology>
    </subcellularLocation>
</comment>
<evidence type="ECO:0008006" key="10">
    <source>
        <dbReference type="Google" id="ProtNLM"/>
    </source>
</evidence>
<reference evidence="8 9" key="1">
    <citation type="submission" date="2013-11" db="EMBL/GenBank/DDBJ databases">
        <title>Draft genome of the bovine lungworm Dictyocaulus viviparus.</title>
        <authorList>
            <person name="Mitreva M."/>
        </authorList>
    </citation>
    <scope>NUCLEOTIDE SEQUENCE [LARGE SCALE GENOMIC DNA]</scope>
    <source>
        <strain evidence="8 9">HannoverDv2000</strain>
    </source>
</reference>
<evidence type="ECO:0000256" key="3">
    <source>
        <dbReference type="ARBA" id="ARBA00022692"/>
    </source>
</evidence>
<evidence type="ECO:0000256" key="5">
    <source>
        <dbReference type="ARBA" id="ARBA00023136"/>
    </source>
</evidence>
<evidence type="ECO:0000256" key="6">
    <source>
        <dbReference type="SAM" id="Phobius"/>
    </source>
</evidence>
<dbReference type="PANTHER" id="PTHR23510:SF3">
    <property type="entry name" value="MAJOR FACILITATOR SUPERFAMILY DOMAIN-CONTAINING PROTEIN 8"/>
    <property type="match status" value="1"/>
</dbReference>
<dbReference type="PANTHER" id="PTHR23510">
    <property type="entry name" value="INNER MEMBRANE TRANSPORT PROTEIN YAJR"/>
    <property type="match status" value="1"/>
</dbReference>
<accession>A0A0D8Y2J8</accession>
<evidence type="ECO:0000313" key="8">
    <source>
        <dbReference type="EMBL" id="KJH50392.1"/>
    </source>
</evidence>
<keyword evidence="4 6" id="KW-1133">Transmembrane helix</keyword>
<feature type="transmembrane region" description="Helical" evidence="6">
    <location>
        <begin position="227"/>
        <end position="245"/>
    </location>
</feature>
<evidence type="ECO:0000256" key="1">
    <source>
        <dbReference type="ARBA" id="ARBA00004127"/>
    </source>
</evidence>
<dbReference type="InterPro" id="IPR011701">
    <property type="entry name" value="MFS"/>
</dbReference>
<feature type="transmembrane region" description="Helical" evidence="6">
    <location>
        <begin position="101"/>
        <end position="122"/>
    </location>
</feature>
<dbReference type="GO" id="GO:0005765">
    <property type="term" value="C:lysosomal membrane"/>
    <property type="evidence" value="ECO:0007669"/>
    <property type="project" value="TreeGrafter"/>
</dbReference>
<feature type="transmembrane region" description="Helical" evidence="6">
    <location>
        <begin position="64"/>
        <end position="89"/>
    </location>
</feature>
<dbReference type="Pfam" id="PF07690">
    <property type="entry name" value="MFS_1"/>
    <property type="match status" value="1"/>
</dbReference>
<gene>
    <name evidence="8" type="ORF">DICVIV_03472</name>
</gene>
<dbReference type="InterPro" id="IPR001958">
    <property type="entry name" value="Tet-R_TetA/multi-R_MdtG-like"/>
</dbReference>
<dbReference type="PRINTS" id="PR01035">
    <property type="entry name" value="TCRTETA"/>
</dbReference>
<proteinExistence type="predicted"/>
<dbReference type="InterPro" id="IPR051068">
    <property type="entry name" value="MFS_Domain-Containing_Protein"/>
</dbReference>
<protein>
    <recommendedName>
        <fullName evidence="10">Major facilitator superfamily (MFS) profile domain-containing protein</fullName>
    </recommendedName>
</protein>
<dbReference type="STRING" id="29172.A0A0D8Y2J8"/>
<feature type="transmembrane region" description="Helical" evidence="6">
    <location>
        <begin position="134"/>
        <end position="154"/>
    </location>
</feature>
<dbReference type="Proteomes" id="UP000053766">
    <property type="component" value="Unassembled WGS sequence"/>
</dbReference>
<keyword evidence="2" id="KW-0813">Transport</keyword>
<keyword evidence="7" id="KW-0732">Signal</keyword>
<dbReference type="GO" id="GO:0022857">
    <property type="term" value="F:transmembrane transporter activity"/>
    <property type="evidence" value="ECO:0007669"/>
    <property type="project" value="InterPro"/>
</dbReference>
<dbReference type="SUPFAM" id="SSF103473">
    <property type="entry name" value="MFS general substrate transporter"/>
    <property type="match status" value="1"/>
</dbReference>
<evidence type="ECO:0000256" key="4">
    <source>
        <dbReference type="ARBA" id="ARBA00022989"/>
    </source>
</evidence>
<sequence>MSLLKTLLLIQFVYNFCLSAAKFPSPLSVIKFIMVSNKDNGVAKGISKPETSNESTAKTPWSSIYISGLCSFVQAAQFSIFFSSMWPYLRKLNSHAEETQYGYIVALYSVGQCISAPTFGYWSNRIEQIRLPLLTGFCLMMIGNVFYLSLQFFVSTQVTIAMGVARFIAGSGTGNMSLLRAYASTSSSKSDRSRAIACSFQLLFTPLGSDGVNILSFYQLNIYNAPALFSLILNVLGFLLILFIFEERYDVLLSAAAKEKNDLPSPCIVAVMVCVTTRFVQIFTSTTIETLGSPFSMLMFLFTKEEAVAANSSAHLAAGSVGVTLYFIFIFFDLSKW</sequence>
<dbReference type="EMBL" id="KN716207">
    <property type="protein sequence ID" value="KJH50392.1"/>
    <property type="molecule type" value="Genomic_DNA"/>
</dbReference>
<dbReference type="AlphaFoldDB" id="A0A0D8Y2J8"/>
<evidence type="ECO:0000313" key="9">
    <source>
        <dbReference type="Proteomes" id="UP000053766"/>
    </source>
</evidence>